<proteinExistence type="predicted"/>
<dbReference type="GO" id="GO:0003677">
    <property type="term" value="F:DNA binding"/>
    <property type="evidence" value="ECO:0007669"/>
    <property type="project" value="TreeGrafter"/>
</dbReference>
<dbReference type="NCBIfam" id="NF033788">
    <property type="entry name" value="HTH_metalloreg"/>
    <property type="match status" value="1"/>
</dbReference>
<protein>
    <submittedName>
        <fullName evidence="2">Winged helix-turn-helix transcriptional regulator</fullName>
    </submittedName>
</protein>
<dbReference type="PANTHER" id="PTHR39168:SF2">
    <property type="entry name" value="HTH-TYPE TRANSCRIPTIONAL REGULATOR CMTR"/>
    <property type="match status" value="1"/>
</dbReference>
<comment type="caution">
    <text evidence="2">The sequence shown here is derived from an EMBL/GenBank/DDBJ whole genome shotgun (WGS) entry which is preliminary data.</text>
</comment>
<dbReference type="GO" id="GO:0010288">
    <property type="term" value="P:response to lead ion"/>
    <property type="evidence" value="ECO:0007669"/>
    <property type="project" value="TreeGrafter"/>
</dbReference>
<dbReference type="GO" id="GO:0032791">
    <property type="term" value="F:lead ion binding"/>
    <property type="evidence" value="ECO:0007669"/>
    <property type="project" value="TreeGrafter"/>
</dbReference>
<gene>
    <name evidence="2" type="ORF">HF999_05275</name>
</gene>
<accession>A0A846WXS5</accession>
<reference evidence="2 3" key="1">
    <citation type="submission" date="2020-04" db="EMBL/GenBank/DDBJ databases">
        <title>MicrobeNet Type strains.</title>
        <authorList>
            <person name="Nicholson A.C."/>
        </authorList>
    </citation>
    <scope>NUCLEOTIDE SEQUENCE [LARGE SCALE GENOMIC DNA]</scope>
    <source>
        <strain evidence="2 3">DSM 44113</strain>
    </source>
</reference>
<dbReference type="CDD" id="cd00090">
    <property type="entry name" value="HTH_ARSR"/>
    <property type="match status" value="1"/>
</dbReference>
<dbReference type="Proteomes" id="UP000582646">
    <property type="component" value="Unassembled WGS sequence"/>
</dbReference>
<sequence length="251" mass="27008">MPGDADLAGIGELFADRTRSRILLSLLGGRELAAGVLADEAGVSRPTASGHLRRLVDGGLLAVRSEGRHRWYRIAGPEVADLVERLAAFAPPQPVSSLKATTRAERLRTARTCYDHLAGRLGVAIMGSLLDHGHLTGGDGLFHDDGADRPASAGRELDYRLTDDGLAFLDDLGVTLPDGAARPLVRYCIDWTETRHHLAGGAGRALCDRFFSAGWAERLPLYRAVRVTPAGERVLARRFGVDWVREPGSSA</sequence>
<evidence type="ECO:0000313" key="2">
    <source>
        <dbReference type="EMBL" id="NKY17783.1"/>
    </source>
</evidence>
<dbReference type="Gene3D" id="1.10.10.10">
    <property type="entry name" value="Winged helix-like DNA-binding domain superfamily/Winged helix DNA-binding domain"/>
    <property type="match status" value="1"/>
</dbReference>
<dbReference type="AlphaFoldDB" id="A0A846WXS5"/>
<dbReference type="GO" id="GO:0097063">
    <property type="term" value="F:cadmium ion sensor activity"/>
    <property type="evidence" value="ECO:0007669"/>
    <property type="project" value="TreeGrafter"/>
</dbReference>
<dbReference type="Pfam" id="PF12840">
    <property type="entry name" value="HTH_20"/>
    <property type="match status" value="1"/>
</dbReference>
<dbReference type="InterPro" id="IPR036388">
    <property type="entry name" value="WH-like_DNA-bd_sf"/>
</dbReference>
<dbReference type="SMART" id="SM00418">
    <property type="entry name" value="HTH_ARSR"/>
    <property type="match status" value="1"/>
</dbReference>
<dbReference type="InterPro" id="IPR011991">
    <property type="entry name" value="ArsR-like_HTH"/>
</dbReference>
<dbReference type="EMBL" id="JAAXOQ010000005">
    <property type="protein sequence ID" value="NKY17783.1"/>
    <property type="molecule type" value="Genomic_DNA"/>
</dbReference>
<feature type="domain" description="HTH arsR-type" evidence="1">
    <location>
        <begin position="1"/>
        <end position="94"/>
    </location>
</feature>
<dbReference type="GO" id="GO:0046686">
    <property type="term" value="P:response to cadmium ion"/>
    <property type="evidence" value="ECO:0007669"/>
    <property type="project" value="TreeGrafter"/>
</dbReference>
<dbReference type="GO" id="GO:0003700">
    <property type="term" value="F:DNA-binding transcription factor activity"/>
    <property type="evidence" value="ECO:0007669"/>
    <property type="project" value="InterPro"/>
</dbReference>
<dbReference type="RefSeq" id="WP_168544858.1">
    <property type="nucleotide sequence ID" value="NZ_BAAAKS010000033.1"/>
</dbReference>
<evidence type="ECO:0000259" key="1">
    <source>
        <dbReference type="PROSITE" id="PS50987"/>
    </source>
</evidence>
<dbReference type="PANTHER" id="PTHR39168">
    <property type="entry name" value="TRANSCRIPTIONAL REGULATOR-RELATED"/>
    <property type="match status" value="1"/>
</dbReference>
<dbReference type="InterPro" id="IPR001845">
    <property type="entry name" value="HTH_ArsR_DNA-bd_dom"/>
</dbReference>
<dbReference type="InterPro" id="IPR052543">
    <property type="entry name" value="HTH_Metal-responsive_Reg"/>
</dbReference>
<dbReference type="PROSITE" id="PS50987">
    <property type="entry name" value="HTH_ARSR_2"/>
    <property type="match status" value="1"/>
</dbReference>
<dbReference type="InterPro" id="IPR036390">
    <property type="entry name" value="WH_DNA-bd_sf"/>
</dbReference>
<name>A0A846WXS5_9ACTN</name>
<organism evidence="2 3">
    <name type="scientific">Tsukamurella spumae</name>
    <dbReference type="NCBI Taxonomy" id="44753"/>
    <lineage>
        <taxon>Bacteria</taxon>
        <taxon>Bacillati</taxon>
        <taxon>Actinomycetota</taxon>
        <taxon>Actinomycetes</taxon>
        <taxon>Mycobacteriales</taxon>
        <taxon>Tsukamurellaceae</taxon>
        <taxon>Tsukamurella</taxon>
    </lineage>
</organism>
<evidence type="ECO:0000313" key="3">
    <source>
        <dbReference type="Proteomes" id="UP000582646"/>
    </source>
</evidence>
<dbReference type="SUPFAM" id="SSF46785">
    <property type="entry name" value="Winged helix' DNA-binding domain"/>
    <property type="match status" value="1"/>
</dbReference>
<dbReference type="PRINTS" id="PR00778">
    <property type="entry name" value="HTHARSR"/>
</dbReference>
<keyword evidence="3" id="KW-1185">Reference proteome</keyword>